<dbReference type="InterPro" id="IPR004014">
    <property type="entry name" value="ATPase_P-typ_cation-transptr_N"/>
</dbReference>
<keyword evidence="15 24" id="KW-0472">Membrane</keyword>
<keyword evidence="11" id="KW-0067">ATP-binding</keyword>
<evidence type="ECO:0000256" key="11">
    <source>
        <dbReference type="ARBA" id="ARBA00022840"/>
    </source>
</evidence>
<evidence type="ECO:0000256" key="21">
    <source>
        <dbReference type="ARBA" id="ARBA00060400"/>
    </source>
</evidence>
<gene>
    <name evidence="28" type="primary">ATP13A2</name>
</gene>
<evidence type="ECO:0000256" key="2">
    <source>
        <dbReference type="ARBA" id="ARBA00004155"/>
    </source>
</evidence>
<evidence type="ECO:0000259" key="27">
    <source>
        <dbReference type="Pfam" id="PF12409"/>
    </source>
</evidence>
<feature type="transmembrane region" description="Helical" evidence="24">
    <location>
        <begin position="232"/>
        <end position="248"/>
    </location>
</feature>
<evidence type="ECO:0000256" key="22">
    <source>
        <dbReference type="ARBA" id="ARBA00065284"/>
    </source>
</evidence>
<dbReference type="GO" id="GO:1900180">
    <property type="term" value="P:regulation of protein localization to nucleus"/>
    <property type="evidence" value="ECO:0007669"/>
    <property type="project" value="UniProtKB-ARBA"/>
</dbReference>
<evidence type="ECO:0000256" key="8">
    <source>
        <dbReference type="ARBA" id="ARBA00022723"/>
    </source>
</evidence>
<dbReference type="eggNOG" id="KOG0208">
    <property type="taxonomic scope" value="Eukaryota"/>
</dbReference>
<dbReference type="SFLD" id="SFLDS00003">
    <property type="entry name" value="Haloacid_Dehalogenase"/>
    <property type="match status" value="1"/>
</dbReference>
<dbReference type="GO" id="GO:0043025">
    <property type="term" value="C:neuronal cell body"/>
    <property type="evidence" value="ECO:0007669"/>
    <property type="project" value="UniProtKB-ARBA"/>
</dbReference>
<dbReference type="AlphaFoldDB" id="F6YG15"/>
<feature type="transmembrane region" description="Helical" evidence="24">
    <location>
        <begin position="1108"/>
        <end position="1130"/>
    </location>
</feature>
<dbReference type="NCBIfam" id="TIGR01494">
    <property type="entry name" value="ATPase_P-type"/>
    <property type="match status" value="2"/>
</dbReference>
<dbReference type="InterPro" id="IPR006544">
    <property type="entry name" value="P-type_TPase_V"/>
</dbReference>
<dbReference type="SFLD" id="SFLDF00027">
    <property type="entry name" value="p-type_atpase"/>
    <property type="match status" value="1"/>
</dbReference>
<protein>
    <recommendedName>
        <fullName evidence="23">Polyamine-transporting ATPase 13A2</fullName>
    </recommendedName>
</protein>
<dbReference type="SUPFAM" id="SSF81660">
    <property type="entry name" value="Metal cation-transporting ATPase, ATP-binding domain N"/>
    <property type="match status" value="1"/>
</dbReference>
<reference evidence="28" key="2">
    <citation type="submission" date="2025-08" db="UniProtKB">
        <authorList>
            <consortium name="Ensembl"/>
        </authorList>
    </citation>
    <scope>IDENTIFICATION</scope>
</reference>
<dbReference type="GO" id="GO:0016887">
    <property type="term" value="F:ATP hydrolysis activity"/>
    <property type="evidence" value="ECO:0007669"/>
    <property type="project" value="InterPro"/>
</dbReference>
<evidence type="ECO:0000256" key="3">
    <source>
        <dbReference type="ARBA" id="ARBA00004542"/>
    </source>
</evidence>
<evidence type="ECO:0000256" key="15">
    <source>
        <dbReference type="ARBA" id="ARBA00023136"/>
    </source>
</evidence>
<evidence type="ECO:0000256" key="5">
    <source>
        <dbReference type="ARBA" id="ARBA00022448"/>
    </source>
</evidence>
<evidence type="ECO:0000256" key="23">
    <source>
        <dbReference type="ARBA" id="ARBA00074227"/>
    </source>
</evidence>
<dbReference type="GO" id="GO:0043005">
    <property type="term" value="C:neuron projection"/>
    <property type="evidence" value="ECO:0007669"/>
    <property type="project" value="UniProtKB-ARBA"/>
</dbReference>
<keyword evidence="8" id="KW-0479">Metal-binding</keyword>
<dbReference type="GO" id="GO:0015662">
    <property type="term" value="F:P-type ion transporter activity"/>
    <property type="evidence" value="ECO:0007669"/>
    <property type="project" value="InterPro"/>
</dbReference>
<reference evidence="28" key="3">
    <citation type="submission" date="2025-09" db="UniProtKB">
        <authorList>
            <consortium name="Ensembl"/>
        </authorList>
    </citation>
    <scope>IDENTIFICATION</scope>
</reference>
<sequence length="1183" mass="132255">MGSCWSRRDARRQRLDSLLPYYGTLPRGPAKTCVEVSGYQQSLWRTGLCHIGALLTAGILLLIFHWKPELEVKAKCTSCPLQQADWLIIKDQFGQLFTTQVQTEVVNEGSLPSLNVPLEDQWNRKLDKDGRSHMAVGVSQEEAWRDTIQLYKKEEQNILRYYVFEGVRYIWIEAQQAFRRVSVLDETRTFEDLHHCSIGLSSQEQELKKTIYGLNLIDVPVKSYIRLLVDEVLNPFYVFQAFSIGLWLWDSYYYYAGCIFLISVISIILALYETRKQSQTLQNMVKMTMSVMVRRAGGENVLVDSTELVPGDCLVLPANGTMMPCDAVLLSGECMVNESMLTGESVPVTKTSLPSSPILYSPEEHRRHTLFCGTLVLQARTYMGADVLAVVTRTGFCTAKGELVSSILHPKPIHFKFYRDALKFVFFLFILATLGTIYSIVILIHNKVTVMEIVKRSLDLVTVVVPPALPAAMTVGIIYAQNRLKKHKIFCISPPRINLGAKLRLVCFDKTGTLTEEGLDVWGVLPMKGHDFLSLLPDPRQLYGGPLLTALASCHSISLLNDQPIGDPIDLKMVESVGWFLEEEGLETLVFGTKVMAMMKPPPPEEQLHGTEPLEPIGVLHRFPFSSVLQRMSVVIVRPKEAFPEVYLKGAPEMVASLCIPDTVPPDFSQILQQYTADGFRVLALAFKRLLRPLTLEETHQLVRTEVESELTLLGLLVMRNVLKPETEPTIHTLRRANIRTVMVTGDNMLTAINVSRTCGMVRPHEPVVIVHASAPAFGKPASIKFVPFEHPSNEDRAESKGCTVELAREHCHLALNGKAFAVILDHFPELLPKILLQGTIFARMTPEQKTQLVCGFRNLNYCVGMCGDGANDCGALKAADVGISLSEAEASVASPFTSQVTNIECVPKVIREGRCSLVTSFCIFQYMALYSFIQFISVLLLYTINTNLGDLQFLFIDLAITTSVAVLMSFTGPAPELGVSRPPGALLRVTVLGSLLLQTVLVATIQLSSYFITISQPWFVPLNKTISGSQNLPNYENTVIFCLSGFQYLTLAVTMSKGPPFRRPIYTNVLFLLALFVLASILTLLTLGPPGFLMKWLTLKDIKDMRFKLLLLGLAAFNFVAAFMLECIFDQWVPRCLRCLCGKKPSKKFFKRLERELAQQRTPWPPLHQPILATPKTASALR</sequence>
<dbReference type="GeneTree" id="ENSGT00940000159714"/>
<dbReference type="Proteomes" id="UP000002280">
    <property type="component" value="Chromosome 4"/>
</dbReference>
<comment type="catalytic activity">
    <reaction evidence="18">
        <text>spermidine(out) + ATP + H2O = spermidine(in) + ADP + phosphate + H(+)</text>
        <dbReference type="Rhea" id="RHEA:29999"/>
        <dbReference type="ChEBI" id="CHEBI:15377"/>
        <dbReference type="ChEBI" id="CHEBI:15378"/>
        <dbReference type="ChEBI" id="CHEBI:30616"/>
        <dbReference type="ChEBI" id="CHEBI:43474"/>
        <dbReference type="ChEBI" id="CHEBI:57834"/>
        <dbReference type="ChEBI" id="CHEBI:456216"/>
    </reaction>
</comment>
<dbReference type="CDD" id="cd07542">
    <property type="entry name" value="P-type_ATPase_cation"/>
    <property type="match status" value="1"/>
</dbReference>
<evidence type="ECO:0000256" key="20">
    <source>
        <dbReference type="ARBA" id="ARBA00053898"/>
    </source>
</evidence>
<evidence type="ECO:0000256" key="13">
    <source>
        <dbReference type="ARBA" id="ARBA00022967"/>
    </source>
</evidence>
<dbReference type="PROSITE" id="PS00154">
    <property type="entry name" value="ATPASE_E1_E2"/>
    <property type="match status" value="1"/>
</dbReference>
<dbReference type="GO" id="GO:0005765">
    <property type="term" value="C:lysosomal membrane"/>
    <property type="evidence" value="ECO:0007669"/>
    <property type="project" value="UniProtKB-SubCell"/>
</dbReference>
<dbReference type="GO" id="GO:1905165">
    <property type="term" value="P:regulation of lysosomal protein catabolic process"/>
    <property type="evidence" value="ECO:0007669"/>
    <property type="project" value="UniProtKB-ARBA"/>
</dbReference>
<evidence type="ECO:0000256" key="16">
    <source>
        <dbReference type="ARBA" id="ARBA00023228"/>
    </source>
</evidence>
<comment type="subcellular location">
    <subcellularLocation>
        <location evidence="3">Cytoplasmic vesicle</location>
        <location evidence="3">Autophagosome membrane</location>
        <topology evidence="3">Multi-pass membrane protein</topology>
    </subcellularLocation>
    <subcellularLocation>
        <location evidence="21">Endosome</location>
        <location evidence="21">Multivesicular body membrane</location>
        <topology evidence="21">Multi-pass membrane protein</topology>
    </subcellularLocation>
    <subcellularLocation>
        <location evidence="1">Late endosome membrane</location>
        <topology evidence="1">Multi-pass membrane protein</topology>
    </subcellularLocation>
    <subcellularLocation>
        <location evidence="2">Lysosome membrane</location>
        <topology evidence="2">Multi-pass membrane protein</topology>
    </subcellularLocation>
</comment>
<evidence type="ECO:0000256" key="6">
    <source>
        <dbReference type="ARBA" id="ARBA00022553"/>
    </source>
</evidence>
<evidence type="ECO:0000313" key="29">
    <source>
        <dbReference type="Proteomes" id="UP000002280"/>
    </source>
</evidence>
<dbReference type="GO" id="GO:0046872">
    <property type="term" value="F:metal ion binding"/>
    <property type="evidence" value="ECO:0007669"/>
    <property type="project" value="UniProtKB-KW"/>
</dbReference>
<dbReference type="InterPro" id="IPR023299">
    <property type="entry name" value="ATPase_P-typ_cyto_dom_N"/>
</dbReference>
<dbReference type="InterPro" id="IPR044492">
    <property type="entry name" value="P_typ_ATPase_HD_dom"/>
</dbReference>
<comment type="function">
    <text evidence="20">ATPase which acts as a lysosomal polyamine exporter with high affinity for spermine. Also stimulates cellular uptake of polyamines and protects against polyamine toxicity. Plays a role in intracellular cation homeostasis and the maintenance of neuronal integrity. Contributes to cellular zinc homeostasis. Confers cellular protection against Mn(2+) and Zn(2+) toxicity and mitochondrial stress. Required for proper lysosomal and mitochondrial maintenance. Regulates the autophagy-lysosome pathway through the control of SYT11 expression at both transcriptional and post-translational levels. Facilitates recruitment of deacetylase HDAC6 to lysosomes to deacetylate CTTN, leading to actin polymerization, promotion of autophagosome-lysosome fusion and completion of autophagy. Promotes secretion of exosomes as well as secretion of SCNA via exosomes. Plays a role in lipid homeostasis.</text>
</comment>
<dbReference type="Ensembl" id="ENSMODT00000003467.4">
    <property type="protein sequence ID" value="ENSMODP00000003396.3"/>
    <property type="gene ID" value="ENSMODG00000002793.4"/>
</dbReference>
<dbReference type="GO" id="GO:1903543">
    <property type="term" value="P:positive regulation of exosomal secretion"/>
    <property type="evidence" value="ECO:0007669"/>
    <property type="project" value="UniProtKB-ARBA"/>
</dbReference>
<feature type="domain" description="P5B-type ATPase N-terminal" evidence="27">
    <location>
        <begin position="34"/>
        <end position="171"/>
    </location>
</feature>
<dbReference type="Pfam" id="PF12409">
    <property type="entry name" value="P5-ATPase"/>
    <property type="match status" value="1"/>
</dbReference>
<dbReference type="FunFam" id="3.40.1110.10:FF:000026">
    <property type="entry name" value="Cation-transporting ATPase"/>
    <property type="match status" value="1"/>
</dbReference>
<keyword evidence="12" id="KW-0460">Magnesium</keyword>
<dbReference type="GO" id="GO:0015417">
    <property type="term" value="F:ABC-type polyamine transporter activity"/>
    <property type="evidence" value="ECO:0007669"/>
    <property type="project" value="RHEA"/>
</dbReference>
<dbReference type="Bgee" id="ENSMODG00000002793">
    <property type="expression patterns" value="Expressed in cerebellum and 17 other cell types or tissues"/>
</dbReference>
<feature type="transmembrane region" description="Helical" evidence="24">
    <location>
        <begin position="254"/>
        <end position="272"/>
    </location>
</feature>
<evidence type="ECO:0000256" key="9">
    <source>
        <dbReference type="ARBA" id="ARBA00022741"/>
    </source>
</evidence>
<keyword evidence="6" id="KW-0597">Phosphoprotein</keyword>
<keyword evidence="10" id="KW-0967">Endosome</keyword>
<dbReference type="Gene3D" id="2.70.150.10">
    <property type="entry name" value="Calcium-transporting ATPase, cytoplasmic transduction domain A"/>
    <property type="match status" value="1"/>
</dbReference>
<dbReference type="GO" id="GO:0034599">
    <property type="term" value="P:cellular response to oxidative stress"/>
    <property type="evidence" value="ECO:0007669"/>
    <property type="project" value="UniProtKB-ARBA"/>
</dbReference>
<feature type="transmembrane region" description="Helical" evidence="24">
    <location>
        <begin position="1066"/>
        <end position="1088"/>
    </location>
</feature>
<feature type="transmembrane region" description="Helical" evidence="24">
    <location>
        <begin position="918"/>
        <end position="943"/>
    </location>
</feature>
<dbReference type="SUPFAM" id="SSF81665">
    <property type="entry name" value="Calcium ATPase, transmembrane domain M"/>
    <property type="match status" value="1"/>
</dbReference>
<feature type="transmembrane region" description="Helical" evidence="24">
    <location>
        <begin position="424"/>
        <end position="445"/>
    </location>
</feature>
<feature type="transmembrane region" description="Helical" evidence="24">
    <location>
        <begin position="955"/>
        <end position="975"/>
    </location>
</feature>
<reference evidence="28 29" key="1">
    <citation type="journal article" date="2007" name="Nature">
        <title>Genome of the marsupial Monodelphis domestica reveals innovation in non-coding sequences.</title>
        <authorList>
            <person name="Mikkelsen T.S."/>
            <person name="Wakefield M.J."/>
            <person name="Aken B."/>
            <person name="Amemiya C.T."/>
            <person name="Chang J.L."/>
            <person name="Duke S."/>
            <person name="Garber M."/>
            <person name="Gentles A.J."/>
            <person name="Goodstadt L."/>
            <person name="Heger A."/>
            <person name="Jurka J."/>
            <person name="Kamal M."/>
            <person name="Mauceli E."/>
            <person name="Searle S.M."/>
            <person name="Sharpe T."/>
            <person name="Baker M.L."/>
            <person name="Batzer M.A."/>
            <person name="Benos P.V."/>
            <person name="Belov K."/>
            <person name="Clamp M."/>
            <person name="Cook A."/>
            <person name="Cuff J."/>
            <person name="Das R."/>
            <person name="Davidow L."/>
            <person name="Deakin J.E."/>
            <person name="Fazzari M.J."/>
            <person name="Glass J.L."/>
            <person name="Grabherr M."/>
            <person name="Greally J.M."/>
            <person name="Gu W."/>
            <person name="Hore T.A."/>
            <person name="Huttley G.A."/>
            <person name="Kleber M."/>
            <person name="Jirtle R.L."/>
            <person name="Koina E."/>
            <person name="Lee J.T."/>
            <person name="Mahony S."/>
            <person name="Marra M.A."/>
            <person name="Miller R.D."/>
            <person name="Nicholls R.D."/>
            <person name="Oda M."/>
            <person name="Papenfuss A.T."/>
            <person name="Parra Z.E."/>
            <person name="Pollock D.D."/>
            <person name="Ray D.A."/>
            <person name="Schein J.E."/>
            <person name="Speed T.P."/>
            <person name="Thompson K."/>
            <person name="VandeBerg J.L."/>
            <person name="Wade C.M."/>
            <person name="Walker J.A."/>
            <person name="Waters P.D."/>
            <person name="Webber C."/>
            <person name="Weidman J.R."/>
            <person name="Xie X."/>
            <person name="Zody M.C."/>
            <person name="Baldwin J."/>
            <person name="Abdouelleil A."/>
            <person name="Abdulkadir J."/>
            <person name="Abebe A."/>
            <person name="Abera B."/>
            <person name="Abreu J."/>
            <person name="Acer S.C."/>
            <person name="Aftuck L."/>
            <person name="Alexander A."/>
            <person name="An P."/>
            <person name="Anderson E."/>
            <person name="Anderson S."/>
            <person name="Arachi H."/>
            <person name="Azer M."/>
            <person name="Bachantsang P."/>
            <person name="Barry A."/>
            <person name="Bayul T."/>
            <person name="Berlin A."/>
            <person name="Bessette D."/>
            <person name="Bloom T."/>
            <person name="Bloom T."/>
            <person name="Boguslavskiy L."/>
            <person name="Bonnet C."/>
            <person name="Boukhgalter B."/>
            <person name="Bourzgui I."/>
            <person name="Brown A."/>
            <person name="Cahill P."/>
            <person name="Channer S."/>
            <person name="Cheshatsang Y."/>
            <person name="Chuda L."/>
            <person name="Citroen M."/>
            <person name="Collymore A."/>
            <person name="Cooke P."/>
            <person name="Costello M."/>
            <person name="D'Aco K."/>
            <person name="Daza R."/>
            <person name="De Haan G."/>
            <person name="DeGray S."/>
            <person name="DeMaso C."/>
            <person name="Dhargay N."/>
            <person name="Dooley K."/>
            <person name="Dooley E."/>
            <person name="Doricent M."/>
            <person name="Dorje P."/>
            <person name="Dorjee K."/>
            <person name="Dupes A."/>
            <person name="Elong R."/>
            <person name="Falk J."/>
            <person name="Farina A."/>
            <person name="Faro S."/>
            <person name="Ferguson D."/>
            <person name="Fisher S."/>
            <person name="Foley C.D."/>
            <person name="Franke A."/>
            <person name="Friedrich D."/>
            <person name="Gadbois L."/>
            <person name="Gearin G."/>
            <person name="Gearin C.R."/>
            <person name="Giannoukos G."/>
            <person name="Goode T."/>
            <person name="Graham J."/>
            <person name="Grandbois E."/>
            <person name="Grewal S."/>
            <person name="Gyaltsen K."/>
            <person name="Hafez N."/>
            <person name="Hagos B."/>
            <person name="Hall J."/>
            <person name="Henson C."/>
            <person name="Hollinger A."/>
            <person name="Honan T."/>
            <person name="Huard M.D."/>
            <person name="Hughes L."/>
            <person name="Hurhula B."/>
            <person name="Husby M.E."/>
            <person name="Kamat A."/>
            <person name="Kanga B."/>
            <person name="Kashin S."/>
            <person name="Khazanovich D."/>
            <person name="Kisner P."/>
            <person name="Lance K."/>
            <person name="Lara M."/>
            <person name="Lee W."/>
            <person name="Lennon N."/>
            <person name="Letendre F."/>
            <person name="LeVine R."/>
            <person name="Lipovsky A."/>
            <person name="Liu X."/>
            <person name="Liu J."/>
            <person name="Liu S."/>
            <person name="Lokyitsang T."/>
            <person name="Lokyitsang Y."/>
            <person name="Lubonja R."/>
            <person name="Lui A."/>
            <person name="MacDonald P."/>
            <person name="Magnisalis V."/>
            <person name="Maru K."/>
            <person name="Matthews C."/>
            <person name="McCusker W."/>
            <person name="McDonough S."/>
            <person name="Mehta T."/>
            <person name="Meldrim J."/>
            <person name="Meneus L."/>
            <person name="Mihai O."/>
            <person name="Mihalev A."/>
            <person name="Mihova T."/>
            <person name="Mittelman R."/>
            <person name="Mlenga V."/>
            <person name="Montmayeur A."/>
            <person name="Mulrain L."/>
            <person name="Navidi A."/>
            <person name="Naylor J."/>
            <person name="Negash T."/>
            <person name="Nguyen T."/>
            <person name="Nguyen N."/>
            <person name="Nicol R."/>
            <person name="Norbu C."/>
            <person name="Norbu N."/>
            <person name="Novod N."/>
            <person name="O'Neill B."/>
            <person name="Osman S."/>
            <person name="Markiewicz E."/>
            <person name="Oyono O.L."/>
            <person name="Patti C."/>
            <person name="Phunkhang P."/>
            <person name="Pierre F."/>
            <person name="Priest M."/>
            <person name="Raghuraman S."/>
            <person name="Rege F."/>
            <person name="Reyes R."/>
            <person name="Rise C."/>
            <person name="Rogov P."/>
            <person name="Ross K."/>
            <person name="Ryan E."/>
            <person name="Settipalli S."/>
            <person name="Shea T."/>
            <person name="Sherpa N."/>
            <person name="Shi L."/>
            <person name="Shih D."/>
            <person name="Sparrow T."/>
            <person name="Spaulding J."/>
            <person name="Stalker J."/>
            <person name="Stange-Thomann N."/>
            <person name="Stavropoulos S."/>
            <person name="Stone C."/>
            <person name="Strader C."/>
            <person name="Tesfaye S."/>
            <person name="Thomson T."/>
            <person name="Thoulutsang Y."/>
            <person name="Thoulutsang D."/>
            <person name="Topham K."/>
            <person name="Topping I."/>
            <person name="Tsamla T."/>
            <person name="Vassiliev H."/>
            <person name="Vo A."/>
            <person name="Wangchuk T."/>
            <person name="Wangdi T."/>
            <person name="Weiand M."/>
            <person name="Wilkinson J."/>
            <person name="Wilson A."/>
            <person name="Yadav S."/>
            <person name="Young G."/>
            <person name="Yu Q."/>
            <person name="Zembek L."/>
            <person name="Zhong D."/>
            <person name="Zimmer A."/>
            <person name="Zwirko Z."/>
            <person name="Jaffe D.B."/>
            <person name="Alvarez P."/>
            <person name="Brockman W."/>
            <person name="Butler J."/>
            <person name="Chin C."/>
            <person name="Gnerre S."/>
            <person name="MacCallum I."/>
            <person name="Graves J.A."/>
            <person name="Ponting C.P."/>
            <person name="Breen M."/>
            <person name="Samollow P.B."/>
            <person name="Lander E.S."/>
            <person name="Lindblad-Toh K."/>
        </authorList>
    </citation>
    <scope>NUCLEOTIDE SEQUENCE [LARGE SCALE GENOMIC DNA]</scope>
</reference>
<dbReference type="SFLD" id="SFLDG00002">
    <property type="entry name" value="C1.7:_P-type_atpase_like"/>
    <property type="match status" value="1"/>
</dbReference>
<name>F6YG15_MONDO</name>
<keyword evidence="14 24" id="KW-1133">Transmembrane helix</keyword>
<dbReference type="InterPro" id="IPR036412">
    <property type="entry name" value="HAD-like_sf"/>
</dbReference>
<keyword evidence="29" id="KW-1185">Reference proteome</keyword>
<keyword evidence="7 24" id="KW-0812">Transmembrane</keyword>
<dbReference type="InterPro" id="IPR023298">
    <property type="entry name" value="ATPase_P-typ_TM_dom_sf"/>
</dbReference>
<feature type="transmembrane region" description="Helical" evidence="24">
    <location>
        <begin position="1033"/>
        <end position="1054"/>
    </location>
</feature>
<evidence type="ECO:0000313" key="28">
    <source>
        <dbReference type="Ensembl" id="ENSMODP00000003396.3"/>
    </source>
</evidence>
<evidence type="ECO:0000256" key="4">
    <source>
        <dbReference type="ARBA" id="ARBA00006000"/>
    </source>
</evidence>
<dbReference type="PANTHER" id="PTHR45630">
    <property type="entry name" value="CATION-TRANSPORTING ATPASE-RELATED"/>
    <property type="match status" value="1"/>
</dbReference>
<evidence type="ECO:0000256" key="14">
    <source>
        <dbReference type="ARBA" id="ARBA00022989"/>
    </source>
</evidence>
<dbReference type="Gene3D" id="3.40.1110.10">
    <property type="entry name" value="Calcium-transporting ATPase, cytoplasmic domain N"/>
    <property type="match status" value="1"/>
</dbReference>
<proteinExistence type="inferred from homology"/>
<dbReference type="Pfam" id="PF00122">
    <property type="entry name" value="E1-E2_ATPase"/>
    <property type="match status" value="1"/>
</dbReference>
<feature type="transmembrane region" description="Helical" evidence="24">
    <location>
        <begin position="44"/>
        <end position="64"/>
    </location>
</feature>
<feature type="domain" description="P-type ATPase A" evidence="25">
    <location>
        <begin position="291"/>
        <end position="407"/>
    </location>
</feature>
<dbReference type="PANTHER" id="PTHR45630:SF2">
    <property type="entry name" value="POLYAMINE-TRANSPORTING ATPASE 13A2"/>
    <property type="match status" value="1"/>
</dbReference>
<organism evidence="28 29">
    <name type="scientific">Monodelphis domestica</name>
    <name type="common">Gray short-tailed opossum</name>
    <dbReference type="NCBI Taxonomy" id="13616"/>
    <lineage>
        <taxon>Eukaryota</taxon>
        <taxon>Metazoa</taxon>
        <taxon>Chordata</taxon>
        <taxon>Craniata</taxon>
        <taxon>Vertebrata</taxon>
        <taxon>Euteleostomi</taxon>
        <taxon>Mammalia</taxon>
        <taxon>Metatheria</taxon>
        <taxon>Didelphimorphia</taxon>
        <taxon>Didelphidae</taxon>
        <taxon>Monodelphis</taxon>
    </lineage>
</organism>
<dbReference type="FunFam" id="1.20.1110.10:FF:000023">
    <property type="entry name" value="Cation-transporting ATPase"/>
    <property type="match status" value="1"/>
</dbReference>
<evidence type="ECO:0000259" key="26">
    <source>
        <dbReference type="Pfam" id="PF00690"/>
    </source>
</evidence>
<keyword evidence="17" id="KW-0968">Cytoplasmic vesicle</keyword>
<dbReference type="GO" id="GO:0000421">
    <property type="term" value="C:autophagosome membrane"/>
    <property type="evidence" value="ECO:0007669"/>
    <property type="project" value="UniProtKB-SubCell"/>
</dbReference>
<dbReference type="KEGG" id="mdo:100026165"/>
<keyword evidence="5" id="KW-0813">Transport</keyword>
<keyword evidence="9" id="KW-0547">Nucleotide-binding</keyword>
<dbReference type="GO" id="GO:0032585">
    <property type="term" value="C:multivesicular body membrane"/>
    <property type="evidence" value="ECO:0007669"/>
    <property type="project" value="UniProtKB-SubCell"/>
</dbReference>
<feature type="transmembrane region" description="Helical" evidence="24">
    <location>
        <begin position="987"/>
        <end position="1013"/>
    </location>
</feature>
<dbReference type="InterPro" id="IPR008250">
    <property type="entry name" value="ATPase_P-typ_transduc_dom_A_sf"/>
</dbReference>
<dbReference type="Gene3D" id="3.40.50.1000">
    <property type="entry name" value="HAD superfamily/HAD-like"/>
    <property type="match status" value="1"/>
</dbReference>
<feature type="domain" description="Cation-transporting P-type ATPase N-terminal" evidence="26">
    <location>
        <begin position="192"/>
        <end position="246"/>
    </location>
</feature>
<comment type="subunit">
    <text evidence="22">Interacts with MYCBP2; the interaction inhibits the ubiquitination of TSC2 by MYCBP2. Interacts with HDAC6; the interaction results in recruitment of HDAC6 to lysosomes to promote CTTN deacetylation.</text>
</comment>
<comment type="catalytic activity">
    <reaction evidence="19">
        <text>spermine(out) + ATP + H2O = spermine(in) + ADP + phosphate + H(+)</text>
        <dbReference type="Rhea" id="RHEA:63368"/>
        <dbReference type="ChEBI" id="CHEBI:15377"/>
        <dbReference type="ChEBI" id="CHEBI:15378"/>
        <dbReference type="ChEBI" id="CHEBI:30616"/>
        <dbReference type="ChEBI" id="CHEBI:43474"/>
        <dbReference type="ChEBI" id="CHEBI:45725"/>
        <dbReference type="ChEBI" id="CHEBI:456216"/>
    </reaction>
</comment>
<evidence type="ECO:0000256" key="7">
    <source>
        <dbReference type="ARBA" id="ARBA00022692"/>
    </source>
</evidence>
<dbReference type="GO" id="GO:0019829">
    <property type="term" value="F:ATPase-coupled monoatomic cation transmembrane transporter activity"/>
    <property type="evidence" value="ECO:0007669"/>
    <property type="project" value="InterPro"/>
</dbReference>
<evidence type="ECO:0000256" key="1">
    <source>
        <dbReference type="ARBA" id="ARBA00004107"/>
    </source>
</evidence>
<evidence type="ECO:0000256" key="17">
    <source>
        <dbReference type="ARBA" id="ARBA00023329"/>
    </source>
</evidence>
<dbReference type="Pfam" id="PF13246">
    <property type="entry name" value="Cation_ATPase"/>
    <property type="match status" value="1"/>
</dbReference>
<evidence type="ECO:0000256" key="18">
    <source>
        <dbReference type="ARBA" id="ARBA00050445"/>
    </source>
</evidence>
<dbReference type="FunFam" id="3.40.50.1000:FF:000045">
    <property type="entry name" value="Cation-transporting ATPase"/>
    <property type="match status" value="1"/>
</dbReference>
<dbReference type="InterPro" id="IPR023214">
    <property type="entry name" value="HAD_sf"/>
</dbReference>
<evidence type="ECO:0000256" key="12">
    <source>
        <dbReference type="ARBA" id="ARBA00022842"/>
    </source>
</evidence>
<dbReference type="InterPro" id="IPR018303">
    <property type="entry name" value="ATPase_P-typ_P_site"/>
</dbReference>
<evidence type="ECO:0000256" key="24">
    <source>
        <dbReference type="SAM" id="Phobius"/>
    </source>
</evidence>
<dbReference type="SUPFAM" id="SSF81653">
    <property type="entry name" value="Calcium ATPase, transduction domain A"/>
    <property type="match status" value="1"/>
</dbReference>
<comment type="similarity">
    <text evidence="4">Belongs to the cation transport ATPase (P-type) (TC 3.A.3) family. Type V subfamily.</text>
</comment>
<dbReference type="GO" id="GO:0010821">
    <property type="term" value="P:regulation of mitochondrion organization"/>
    <property type="evidence" value="ECO:0007669"/>
    <property type="project" value="UniProtKB-ARBA"/>
</dbReference>
<keyword evidence="13" id="KW-1278">Translocase</keyword>
<dbReference type="GO" id="GO:0061462">
    <property type="term" value="P:protein localization to lysosome"/>
    <property type="evidence" value="ECO:0007669"/>
    <property type="project" value="UniProtKB-ARBA"/>
</dbReference>
<dbReference type="GO" id="GO:0061909">
    <property type="term" value="P:autophagosome-lysosome fusion"/>
    <property type="evidence" value="ECO:0007669"/>
    <property type="project" value="UniProtKB-ARBA"/>
</dbReference>
<evidence type="ECO:0000256" key="19">
    <source>
        <dbReference type="ARBA" id="ARBA00051772"/>
    </source>
</evidence>
<evidence type="ECO:0000259" key="25">
    <source>
        <dbReference type="Pfam" id="PF00122"/>
    </source>
</evidence>
<feature type="transmembrane region" description="Helical" evidence="24">
    <location>
        <begin position="460"/>
        <end position="480"/>
    </location>
</feature>
<dbReference type="GO" id="GO:0005524">
    <property type="term" value="F:ATP binding"/>
    <property type="evidence" value="ECO:0007669"/>
    <property type="project" value="UniProtKB-KW"/>
</dbReference>
<dbReference type="SUPFAM" id="SSF56784">
    <property type="entry name" value="HAD-like"/>
    <property type="match status" value="1"/>
</dbReference>
<evidence type="ECO:0000256" key="10">
    <source>
        <dbReference type="ARBA" id="ARBA00022753"/>
    </source>
</evidence>
<dbReference type="InterPro" id="IPR059000">
    <property type="entry name" value="ATPase_P-type_domA"/>
</dbReference>
<dbReference type="GO" id="GO:0006882">
    <property type="term" value="P:intracellular zinc ion homeostasis"/>
    <property type="evidence" value="ECO:0007669"/>
    <property type="project" value="UniProtKB-ARBA"/>
</dbReference>
<keyword evidence="16" id="KW-0458">Lysosome</keyword>
<dbReference type="PRINTS" id="PR00119">
    <property type="entry name" value="CATATPASE"/>
</dbReference>
<accession>F6YG15</accession>
<dbReference type="NCBIfam" id="TIGR01657">
    <property type="entry name" value="P-ATPase-V"/>
    <property type="match status" value="1"/>
</dbReference>
<dbReference type="FunFam" id="2.70.150.10:FF:000060">
    <property type="entry name" value="Cation-transporting ATPase"/>
    <property type="match status" value="1"/>
</dbReference>
<dbReference type="InterPro" id="IPR047821">
    <property type="entry name" value="P5B-type_ATPase"/>
</dbReference>
<dbReference type="Pfam" id="PF00690">
    <property type="entry name" value="Cation_ATPase_N"/>
    <property type="match status" value="1"/>
</dbReference>
<dbReference type="InterPro" id="IPR001757">
    <property type="entry name" value="P_typ_ATPase"/>
</dbReference>
<dbReference type="HOGENOM" id="CLU_001828_0_0_1"/>
<dbReference type="InterPro" id="IPR047819">
    <property type="entry name" value="P5A-ATPase_N"/>
</dbReference>